<dbReference type="HOGENOM" id="CLU_1430330_0_0_1"/>
<dbReference type="PaxDb" id="4113-PGSC0003DMT400089723"/>
<reference evidence="2" key="1">
    <citation type="journal article" date="2011" name="Nature">
        <title>Genome sequence and analysis of the tuber crop potato.</title>
        <authorList>
            <consortium name="The Potato Genome Sequencing Consortium"/>
        </authorList>
    </citation>
    <scope>NUCLEOTIDE SEQUENCE [LARGE SCALE GENOMIC DNA]</scope>
    <source>
        <strain evidence="2">cv. DM1-3 516 R44</strain>
    </source>
</reference>
<proteinExistence type="predicted"/>
<name>M1DIS9_SOLTU</name>
<keyword evidence="2" id="KW-1185">Reference proteome</keyword>
<sequence>MAKIKGKGVVISDIEIHRESSPTPPKLQIGIVINEPSKHQTNLRSSIHESEQLRKKDFGERIDIRSKLVLPYKDQSPTYLVLLIITTRALNRIKAAGEQTILEERKLSTNGVLRWVQEFYASYKEALPKKRNGIVGKPWMRLRSMPTSVSSLAEHRSTSSAIVGAIVEDVGDDEVKERVKDFDDEKTYED</sequence>
<dbReference type="Proteomes" id="UP000011115">
    <property type="component" value="Unassembled WGS sequence"/>
</dbReference>
<dbReference type="InParanoid" id="M1DIS9"/>
<dbReference type="Gramene" id="PGSC0003DMT400089723">
    <property type="protein sequence ID" value="PGSC0003DMT400089723"/>
    <property type="gene ID" value="PGSC0003DMG400039294"/>
</dbReference>
<protein>
    <submittedName>
        <fullName evidence="1">Uncharacterized protein</fullName>
    </submittedName>
</protein>
<evidence type="ECO:0000313" key="2">
    <source>
        <dbReference type="Proteomes" id="UP000011115"/>
    </source>
</evidence>
<accession>M1DIS9</accession>
<dbReference type="EnsemblPlants" id="PGSC0003DMT400089723">
    <property type="protein sequence ID" value="PGSC0003DMT400089723"/>
    <property type="gene ID" value="PGSC0003DMG400039294"/>
</dbReference>
<organism evidence="1 2">
    <name type="scientific">Solanum tuberosum</name>
    <name type="common">Potato</name>
    <dbReference type="NCBI Taxonomy" id="4113"/>
    <lineage>
        <taxon>Eukaryota</taxon>
        <taxon>Viridiplantae</taxon>
        <taxon>Streptophyta</taxon>
        <taxon>Embryophyta</taxon>
        <taxon>Tracheophyta</taxon>
        <taxon>Spermatophyta</taxon>
        <taxon>Magnoliopsida</taxon>
        <taxon>eudicotyledons</taxon>
        <taxon>Gunneridae</taxon>
        <taxon>Pentapetalae</taxon>
        <taxon>asterids</taxon>
        <taxon>lamiids</taxon>
        <taxon>Solanales</taxon>
        <taxon>Solanaceae</taxon>
        <taxon>Solanoideae</taxon>
        <taxon>Solaneae</taxon>
        <taxon>Solanum</taxon>
    </lineage>
</organism>
<dbReference type="AlphaFoldDB" id="M1DIS9"/>
<reference evidence="1" key="2">
    <citation type="submission" date="2015-06" db="UniProtKB">
        <authorList>
            <consortium name="EnsemblPlants"/>
        </authorList>
    </citation>
    <scope>IDENTIFICATION</scope>
    <source>
        <strain evidence="1">DM1-3 516 R44</strain>
    </source>
</reference>
<evidence type="ECO:0000313" key="1">
    <source>
        <dbReference type="EnsemblPlants" id="PGSC0003DMT400089723"/>
    </source>
</evidence>